<keyword evidence="4" id="KW-0378">Hydrolase</keyword>
<evidence type="ECO:0000256" key="8">
    <source>
        <dbReference type="SAM" id="MobiDB-lite"/>
    </source>
</evidence>
<dbReference type="EMBL" id="JAOTPV010000001">
    <property type="protein sequence ID" value="KAJ4491025.1"/>
    <property type="molecule type" value="Genomic_DNA"/>
</dbReference>
<evidence type="ECO:0000256" key="6">
    <source>
        <dbReference type="ARBA" id="ARBA00023117"/>
    </source>
</evidence>
<dbReference type="GO" id="GO:0005634">
    <property type="term" value="C:nucleus"/>
    <property type="evidence" value="ECO:0007669"/>
    <property type="project" value="UniProtKB-SubCell"/>
</dbReference>
<dbReference type="GO" id="GO:0016887">
    <property type="term" value="F:ATP hydrolysis activity"/>
    <property type="evidence" value="ECO:0007669"/>
    <property type="project" value="InterPro"/>
</dbReference>
<keyword evidence="12" id="KW-1185">Reference proteome</keyword>
<dbReference type="InterPro" id="IPR027417">
    <property type="entry name" value="P-loop_NTPase"/>
</dbReference>
<feature type="domain" description="AAA ATPase AAA+ lid" evidence="10">
    <location>
        <begin position="4"/>
        <end position="38"/>
    </location>
</feature>
<dbReference type="GO" id="GO:0006334">
    <property type="term" value="P:nucleosome assembly"/>
    <property type="evidence" value="ECO:0007669"/>
    <property type="project" value="TreeGrafter"/>
</dbReference>
<dbReference type="GO" id="GO:0005524">
    <property type="term" value="F:ATP binding"/>
    <property type="evidence" value="ECO:0007669"/>
    <property type="project" value="UniProtKB-KW"/>
</dbReference>
<dbReference type="InterPro" id="IPR036427">
    <property type="entry name" value="Bromodomain-like_sf"/>
</dbReference>
<dbReference type="PANTHER" id="PTHR23069">
    <property type="entry name" value="AAA DOMAIN-CONTAINING"/>
    <property type="match status" value="1"/>
</dbReference>
<evidence type="ECO:0000313" key="11">
    <source>
        <dbReference type="EMBL" id="KAJ4491025.1"/>
    </source>
</evidence>
<dbReference type="AlphaFoldDB" id="A0A9W9AUP4"/>
<keyword evidence="6" id="KW-0103">Bromodomain</keyword>
<evidence type="ECO:0000313" key="12">
    <source>
        <dbReference type="Proteomes" id="UP001150266"/>
    </source>
</evidence>
<dbReference type="SUPFAM" id="SSF47370">
    <property type="entry name" value="Bromodomain"/>
    <property type="match status" value="1"/>
</dbReference>
<evidence type="ECO:0000256" key="2">
    <source>
        <dbReference type="ARBA" id="ARBA00006914"/>
    </source>
</evidence>
<dbReference type="InterPro" id="IPR041569">
    <property type="entry name" value="AAA_lid_3"/>
</dbReference>
<evidence type="ECO:0000256" key="3">
    <source>
        <dbReference type="ARBA" id="ARBA00022741"/>
    </source>
</evidence>
<dbReference type="Pfam" id="PF00004">
    <property type="entry name" value="AAA"/>
    <property type="match status" value="1"/>
</dbReference>
<dbReference type="InterPro" id="IPR003959">
    <property type="entry name" value="ATPase_AAA_core"/>
</dbReference>
<name>A0A9W9AUP4_9AGAR</name>
<dbReference type="GO" id="GO:0003682">
    <property type="term" value="F:chromatin binding"/>
    <property type="evidence" value="ECO:0007669"/>
    <property type="project" value="TreeGrafter"/>
</dbReference>
<dbReference type="GO" id="GO:0045815">
    <property type="term" value="P:transcription initiation-coupled chromatin remodeling"/>
    <property type="evidence" value="ECO:0007669"/>
    <property type="project" value="TreeGrafter"/>
</dbReference>
<proteinExistence type="inferred from homology"/>
<organism evidence="11 12">
    <name type="scientific">Lentinula aciculospora</name>
    <dbReference type="NCBI Taxonomy" id="153920"/>
    <lineage>
        <taxon>Eukaryota</taxon>
        <taxon>Fungi</taxon>
        <taxon>Dikarya</taxon>
        <taxon>Basidiomycota</taxon>
        <taxon>Agaricomycotina</taxon>
        <taxon>Agaricomycetes</taxon>
        <taxon>Agaricomycetidae</taxon>
        <taxon>Agaricales</taxon>
        <taxon>Marasmiineae</taxon>
        <taxon>Omphalotaceae</taxon>
        <taxon>Lentinula</taxon>
    </lineage>
</organism>
<evidence type="ECO:0000256" key="5">
    <source>
        <dbReference type="ARBA" id="ARBA00022840"/>
    </source>
</evidence>
<dbReference type="Gene3D" id="1.20.920.10">
    <property type="entry name" value="Bromodomain-like"/>
    <property type="match status" value="1"/>
</dbReference>
<comment type="subcellular location">
    <subcellularLocation>
        <location evidence="1">Nucleus</location>
    </subcellularLocation>
</comment>
<dbReference type="Proteomes" id="UP001150266">
    <property type="component" value="Unassembled WGS sequence"/>
</dbReference>
<dbReference type="PANTHER" id="PTHR23069:SF0">
    <property type="entry name" value="TAT-BINDING HOMOLOG 7"/>
    <property type="match status" value="1"/>
</dbReference>
<gene>
    <name evidence="11" type="ORF">J3R30DRAFT_169989</name>
</gene>
<feature type="region of interest" description="Disordered" evidence="8">
    <location>
        <begin position="425"/>
        <end position="476"/>
    </location>
</feature>
<keyword evidence="7" id="KW-0539">Nucleus</keyword>
<feature type="compositionally biased region" description="Polar residues" evidence="8">
    <location>
        <begin position="425"/>
        <end position="449"/>
    </location>
</feature>
<dbReference type="InterPro" id="IPR045199">
    <property type="entry name" value="ATAD2-like"/>
</dbReference>
<dbReference type="OrthoDB" id="5421at2759"/>
<dbReference type="Gene3D" id="3.40.50.300">
    <property type="entry name" value="P-loop containing nucleotide triphosphate hydrolases"/>
    <property type="match status" value="1"/>
</dbReference>
<evidence type="ECO:0000256" key="4">
    <source>
        <dbReference type="ARBA" id="ARBA00022801"/>
    </source>
</evidence>
<protein>
    <recommendedName>
        <fullName evidence="13">AAA-domain-containing protein</fullName>
    </recommendedName>
</protein>
<evidence type="ECO:0000256" key="7">
    <source>
        <dbReference type="ARBA" id="ARBA00023242"/>
    </source>
</evidence>
<reference evidence="11" key="1">
    <citation type="submission" date="2022-08" db="EMBL/GenBank/DDBJ databases">
        <title>A Global Phylogenomic Analysis of the Shiitake Genus Lentinula.</title>
        <authorList>
            <consortium name="DOE Joint Genome Institute"/>
            <person name="Sierra-Patev S."/>
            <person name="Min B."/>
            <person name="Naranjo-Ortiz M."/>
            <person name="Looney B."/>
            <person name="Konkel Z."/>
            <person name="Slot J.C."/>
            <person name="Sakamoto Y."/>
            <person name="Steenwyk J.L."/>
            <person name="Rokas A."/>
            <person name="Carro J."/>
            <person name="Camarero S."/>
            <person name="Ferreira P."/>
            <person name="Molpeceres G."/>
            <person name="Ruiz-Duenas F.J."/>
            <person name="Serrano A."/>
            <person name="Henrissat B."/>
            <person name="Drula E."/>
            <person name="Hughes K.W."/>
            <person name="Mata J.L."/>
            <person name="Ishikawa N.K."/>
            <person name="Vargas-Isla R."/>
            <person name="Ushijima S."/>
            <person name="Smith C.A."/>
            <person name="Ahrendt S."/>
            <person name="Andreopoulos W."/>
            <person name="He G."/>
            <person name="Labutti K."/>
            <person name="Lipzen A."/>
            <person name="Ng V."/>
            <person name="Riley R."/>
            <person name="Sandor L."/>
            <person name="Barry K."/>
            <person name="Martinez A.T."/>
            <person name="Xiao Y."/>
            <person name="Gibbons J.G."/>
            <person name="Terashima K."/>
            <person name="Grigoriev I.V."/>
            <person name="Hibbett D.S."/>
        </authorList>
    </citation>
    <scope>NUCLEOTIDE SEQUENCE</scope>
    <source>
        <strain evidence="11">JLM2183</strain>
    </source>
</reference>
<dbReference type="FunFam" id="3.40.50.300:FF:001218">
    <property type="entry name" value="AAA family ATPase, putative"/>
    <property type="match status" value="1"/>
</dbReference>
<dbReference type="GO" id="GO:0042393">
    <property type="term" value="F:histone binding"/>
    <property type="evidence" value="ECO:0007669"/>
    <property type="project" value="TreeGrafter"/>
</dbReference>
<dbReference type="GO" id="GO:0006337">
    <property type="term" value="P:nucleosome disassembly"/>
    <property type="evidence" value="ECO:0007669"/>
    <property type="project" value="TreeGrafter"/>
</dbReference>
<feature type="domain" description="ATPase AAA-type core" evidence="9">
    <location>
        <begin position="153"/>
        <end position="246"/>
    </location>
</feature>
<evidence type="ECO:0000256" key="1">
    <source>
        <dbReference type="ARBA" id="ARBA00004123"/>
    </source>
</evidence>
<keyword evidence="5" id="KW-0067">ATP-binding</keyword>
<evidence type="ECO:0000259" key="10">
    <source>
        <dbReference type="Pfam" id="PF17862"/>
    </source>
</evidence>
<dbReference type="Gene3D" id="1.10.8.60">
    <property type="match status" value="1"/>
</dbReference>
<evidence type="ECO:0000259" key="9">
    <source>
        <dbReference type="Pfam" id="PF00004"/>
    </source>
</evidence>
<dbReference type="Pfam" id="PF17862">
    <property type="entry name" value="AAA_lid_3"/>
    <property type="match status" value="1"/>
</dbReference>
<keyword evidence="3" id="KW-0547">Nucleotide-binding</keyword>
<comment type="similarity">
    <text evidence="2">Belongs to the AAA ATPase family.</text>
</comment>
<sequence>MKGLAELTKGYGGADLRALCTEAALNAIQRKYPQIYKSNDRLLLRPETISVGLRDFMVAIKKLVPSSARSSSSTAAPMPAQLVPLLSDSLQKAKDILGTVLPLEKKLTALEEAEFEDYNDKDGSGDEKDYGGQLEREMRLQSMEVLRIHRPRLILHGRVGMGQSYVGAALLHHLEGYHVQSLELGTLLGDSARTTEAALVQLFVEAKRHSPSVIYIPSLVGWCTAISETARATVRAMLDTLAPTDSILLLAIVDGKYSSLPRDVRAWFGPTAMKDNSVELMSPSPAQRSAFFEPLIDDIKTPPNKFADGMGAKRKKRVLEILPIAPPLEPRKPTERELAVQEENDQRTITILKYRLGPIMSELKRKFKRFTKRVQDEYDFSEPVTVAAAAAAPVVPSALVAQTVISTVEIMSNGAMDVVHETIQSQPEQAPSMNGQHLNGITEDPQTVFNPDPLLPQPPLDAQSLPQRSPSPIPQPTLYDMDLEKMHQLLYKDRYLTPSEFLDDVRKIVHNTSMYSHRDPDRHYKAQAMLTTTEVSMQDNFDLTLREECERMAGRERKRRAEWKMKRT</sequence>
<accession>A0A9W9AUP4</accession>
<dbReference type="SUPFAM" id="SSF52540">
    <property type="entry name" value="P-loop containing nucleoside triphosphate hydrolases"/>
    <property type="match status" value="1"/>
</dbReference>
<comment type="caution">
    <text evidence="11">The sequence shown here is derived from an EMBL/GenBank/DDBJ whole genome shotgun (WGS) entry which is preliminary data.</text>
</comment>
<evidence type="ECO:0008006" key="13">
    <source>
        <dbReference type="Google" id="ProtNLM"/>
    </source>
</evidence>